<dbReference type="EMBL" id="NEXO01000084">
    <property type="protein sequence ID" value="PSO03917.1"/>
    <property type="molecule type" value="Genomic_DNA"/>
</dbReference>
<dbReference type="PROSITE" id="PS50893">
    <property type="entry name" value="ABC_TRANSPORTER_2"/>
    <property type="match status" value="1"/>
</dbReference>
<dbReference type="InterPro" id="IPR017871">
    <property type="entry name" value="ABC_transporter-like_CS"/>
</dbReference>
<dbReference type="InterPro" id="IPR027417">
    <property type="entry name" value="P-loop_NTPase"/>
</dbReference>
<keyword evidence="2" id="KW-0813">Transport</keyword>
<proteinExistence type="inferred from homology"/>
<dbReference type="PANTHER" id="PTHR43820:SF4">
    <property type="entry name" value="HIGH-AFFINITY BRANCHED-CHAIN AMINO ACID TRANSPORT ATP-BINDING PROTEIN LIVF"/>
    <property type="match status" value="1"/>
</dbReference>
<evidence type="ECO:0000313" key="8">
    <source>
        <dbReference type="Proteomes" id="UP000241886"/>
    </source>
</evidence>
<gene>
    <name evidence="7" type="ORF">B9Q13_06050</name>
</gene>
<organism evidence="7 8">
    <name type="scientific">Candidatus Marsarchaeota G2 archaeon ECH_B_SAG-G16</name>
    <dbReference type="NCBI Taxonomy" id="1978167"/>
    <lineage>
        <taxon>Archaea</taxon>
        <taxon>Candidatus Marsarchaeota</taxon>
        <taxon>Candidatus Marsarchaeota group 2</taxon>
    </lineage>
</organism>
<comment type="similarity">
    <text evidence="1">Belongs to the ABC transporter superfamily.</text>
</comment>
<dbReference type="CDD" id="cd03224">
    <property type="entry name" value="ABC_TM1139_LivF_branched"/>
    <property type="match status" value="1"/>
</dbReference>
<dbReference type="InterPro" id="IPR003439">
    <property type="entry name" value="ABC_transporter-like_ATP-bd"/>
</dbReference>
<reference evidence="7 8" key="1">
    <citation type="submission" date="2017-04" db="EMBL/GenBank/DDBJ databases">
        <title>Novel microbial lineages endemic to geothermal iron-oxide mats fill important gaps in the evolutionary history of Archaea.</title>
        <authorList>
            <person name="Jay Z.J."/>
            <person name="Beam J.P."/>
            <person name="Dlakic M."/>
            <person name="Rusch D.B."/>
            <person name="Kozubal M.A."/>
            <person name="Inskeep W.P."/>
        </authorList>
    </citation>
    <scope>NUCLEOTIDE SEQUENCE [LARGE SCALE GENOMIC DNA]</scope>
    <source>
        <strain evidence="7">ECH_B_SAG-G16</strain>
    </source>
</reference>
<dbReference type="SUPFAM" id="SSF52540">
    <property type="entry name" value="P-loop containing nucleoside triphosphate hydrolases"/>
    <property type="match status" value="1"/>
</dbReference>
<dbReference type="AlphaFoldDB" id="A0A2R6BZ84"/>
<dbReference type="InterPro" id="IPR003593">
    <property type="entry name" value="AAA+_ATPase"/>
</dbReference>
<evidence type="ECO:0000256" key="4">
    <source>
        <dbReference type="ARBA" id="ARBA00022840"/>
    </source>
</evidence>
<comment type="caution">
    <text evidence="7">The sequence shown here is derived from an EMBL/GenBank/DDBJ whole genome shotgun (WGS) entry which is preliminary data.</text>
</comment>
<evidence type="ECO:0000259" key="6">
    <source>
        <dbReference type="PROSITE" id="PS50893"/>
    </source>
</evidence>
<dbReference type="Pfam" id="PF00005">
    <property type="entry name" value="ABC_tran"/>
    <property type="match status" value="1"/>
</dbReference>
<name>A0A2R6BZ84_9ARCH</name>
<evidence type="ECO:0000256" key="1">
    <source>
        <dbReference type="ARBA" id="ARBA00005417"/>
    </source>
</evidence>
<evidence type="ECO:0000256" key="5">
    <source>
        <dbReference type="ARBA" id="ARBA00022970"/>
    </source>
</evidence>
<dbReference type="Proteomes" id="UP000241886">
    <property type="component" value="Unassembled WGS sequence"/>
</dbReference>
<keyword evidence="3" id="KW-0547">Nucleotide-binding</keyword>
<accession>A0A2R6BZ84</accession>
<protein>
    <recommendedName>
        <fullName evidence="6">ABC transporter domain-containing protein</fullName>
    </recommendedName>
</protein>
<dbReference type="GO" id="GO:0005524">
    <property type="term" value="F:ATP binding"/>
    <property type="evidence" value="ECO:0007669"/>
    <property type="project" value="UniProtKB-KW"/>
</dbReference>
<evidence type="ECO:0000313" key="7">
    <source>
        <dbReference type="EMBL" id="PSO03917.1"/>
    </source>
</evidence>
<feature type="domain" description="ABC transporter" evidence="6">
    <location>
        <begin position="11"/>
        <end position="241"/>
    </location>
</feature>
<sequence length="244" mass="26896">MHRRVKTMYLLDVQNIVAGYGKIQIVQGVSLIVETGEFVGVIGPNGAGKSTFAKALFGLVDLFDGRVVFKGLDVTRLKTEIRIKHGMGFVPQLDNVFQDLSVSENLEVGGVNANEKRTSFIEEVLDIFPELRPKLKEKAKYLSGGEKQMLAIARALMAKPNLLVLDGPSAGLSPLVVERVFDRLRIIKEKGVTLLVVEQNVKRLERYAERLVVLVQGKKVFEGSSNQIDADALISAYFGRGVNI</sequence>
<keyword evidence="4" id="KW-0067">ATP-binding</keyword>
<dbReference type="GO" id="GO:0016887">
    <property type="term" value="F:ATP hydrolysis activity"/>
    <property type="evidence" value="ECO:0007669"/>
    <property type="project" value="InterPro"/>
</dbReference>
<evidence type="ECO:0000256" key="3">
    <source>
        <dbReference type="ARBA" id="ARBA00022741"/>
    </source>
</evidence>
<dbReference type="GO" id="GO:0015658">
    <property type="term" value="F:branched-chain amino acid transmembrane transporter activity"/>
    <property type="evidence" value="ECO:0007669"/>
    <property type="project" value="TreeGrafter"/>
</dbReference>
<keyword evidence="5" id="KW-0029">Amino-acid transport</keyword>
<dbReference type="GO" id="GO:0015807">
    <property type="term" value="P:L-amino acid transport"/>
    <property type="evidence" value="ECO:0007669"/>
    <property type="project" value="TreeGrafter"/>
</dbReference>
<dbReference type="PROSITE" id="PS00211">
    <property type="entry name" value="ABC_TRANSPORTER_1"/>
    <property type="match status" value="1"/>
</dbReference>
<evidence type="ECO:0000256" key="2">
    <source>
        <dbReference type="ARBA" id="ARBA00022448"/>
    </source>
</evidence>
<dbReference type="InterPro" id="IPR052156">
    <property type="entry name" value="BCAA_Transport_ATP-bd_LivF"/>
</dbReference>
<dbReference type="PANTHER" id="PTHR43820">
    <property type="entry name" value="HIGH-AFFINITY BRANCHED-CHAIN AMINO ACID TRANSPORT ATP-BINDING PROTEIN LIVF"/>
    <property type="match status" value="1"/>
</dbReference>
<dbReference type="Gene3D" id="3.40.50.300">
    <property type="entry name" value="P-loop containing nucleotide triphosphate hydrolases"/>
    <property type="match status" value="1"/>
</dbReference>
<dbReference type="SMART" id="SM00382">
    <property type="entry name" value="AAA"/>
    <property type="match status" value="1"/>
</dbReference>